<keyword evidence="2" id="KW-1133">Transmembrane helix</keyword>
<dbReference type="InterPro" id="IPR007060">
    <property type="entry name" value="FtsL/DivIC"/>
</dbReference>
<dbReference type="EMBL" id="JAPFQI010000003">
    <property type="protein sequence ID" value="MCW8085413.1"/>
    <property type="molecule type" value="Genomic_DNA"/>
</dbReference>
<keyword evidence="2" id="KW-0812">Transmembrane</keyword>
<comment type="caution">
    <text evidence="3">The sequence shown here is derived from an EMBL/GenBank/DDBJ whole genome shotgun (WGS) entry which is preliminary data.</text>
</comment>
<evidence type="ECO:0000256" key="1">
    <source>
        <dbReference type="SAM" id="Coils"/>
    </source>
</evidence>
<keyword evidence="4" id="KW-1185">Reference proteome</keyword>
<feature type="transmembrane region" description="Helical" evidence="2">
    <location>
        <begin position="12"/>
        <end position="32"/>
    </location>
</feature>
<dbReference type="Proteomes" id="UP001526430">
    <property type="component" value="Unassembled WGS sequence"/>
</dbReference>
<dbReference type="RefSeq" id="WP_301589305.1">
    <property type="nucleotide sequence ID" value="NZ_JAPFQI010000003.1"/>
</dbReference>
<evidence type="ECO:0000256" key="2">
    <source>
        <dbReference type="SAM" id="Phobius"/>
    </source>
</evidence>
<gene>
    <name evidence="3" type="ORF">OF850_07230</name>
</gene>
<protein>
    <submittedName>
        <fullName evidence="3">Septum formation initiator family protein</fullName>
    </submittedName>
</protein>
<accession>A0ABT3NTD6</accession>
<sequence>MQRVKRALGRAVRLLAAPVVLSAMTAFFLWHASHGERGLIAREARVIEIAEARIHLTRATEEREAAERRVNALRGEMIDQDQLEERARALLNLTQRDEIVIPYLPGQRVF</sequence>
<organism evidence="3 4">
    <name type="scientific">Sabulicella glaciei</name>
    <dbReference type="NCBI Taxonomy" id="2984948"/>
    <lineage>
        <taxon>Bacteria</taxon>
        <taxon>Pseudomonadati</taxon>
        <taxon>Pseudomonadota</taxon>
        <taxon>Alphaproteobacteria</taxon>
        <taxon>Acetobacterales</taxon>
        <taxon>Acetobacteraceae</taxon>
        <taxon>Sabulicella</taxon>
    </lineage>
</organism>
<proteinExistence type="predicted"/>
<evidence type="ECO:0000313" key="3">
    <source>
        <dbReference type="EMBL" id="MCW8085413.1"/>
    </source>
</evidence>
<keyword evidence="2" id="KW-0472">Membrane</keyword>
<keyword evidence="1" id="KW-0175">Coiled coil</keyword>
<reference evidence="3 4" key="1">
    <citation type="submission" date="2022-10" db="EMBL/GenBank/DDBJ databases">
        <title>Roseococcus glaciei nov., sp. nov., isolated from glacier.</title>
        <authorList>
            <person name="Liu Q."/>
            <person name="Xin Y.-H."/>
        </authorList>
    </citation>
    <scope>NUCLEOTIDE SEQUENCE [LARGE SCALE GENOMIC DNA]</scope>
    <source>
        <strain evidence="3 4">MDT2-1-1</strain>
    </source>
</reference>
<name>A0ABT3NTD6_9PROT</name>
<dbReference type="Pfam" id="PF04977">
    <property type="entry name" value="DivIC"/>
    <property type="match status" value="1"/>
</dbReference>
<evidence type="ECO:0000313" key="4">
    <source>
        <dbReference type="Proteomes" id="UP001526430"/>
    </source>
</evidence>
<feature type="coiled-coil region" evidence="1">
    <location>
        <begin position="49"/>
        <end position="76"/>
    </location>
</feature>